<gene>
    <name evidence="1" type="ORF">EHQ10_03120</name>
</gene>
<evidence type="ECO:0000313" key="2">
    <source>
        <dbReference type="Proteomes" id="UP000297617"/>
    </source>
</evidence>
<comment type="caution">
    <text evidence="1">The sequence shown here is derived from an EMBL/GenBank/DDBJ whole genome shotgun (WGS) entry which is preliminary data.</text>
</comment>
<evidence type="ECO:0008006" key="3">
    <source>
        <dbReference type="Google" id="ProtNLM"/>
    </source>
</evidence>
<protein>
    <recommendedName>
        <fullName evidence="3">Transposase</fullName>
    </recommendedName>
</protein>
<dbReference type="RefSeq" id="WP_135740514.1">
    <property type="nucleotide sequence ID" value="NZ_RQFD01000003.1"/>
</dbReference>
<evidence type="ECO:0000313" key="1">
    <source>
        <dbReference type="EMBL" id="TGK52756.1"/>
    </source>
</evidence>
<name>A0ABY2L7X6_9LEPT</name>
<keyword evidence="2" id="KW-1185">Reference proteome</keyword>
<dbReference type="EMBL" id="RQFD01000003">
    <property type="protein sequence ID" value="TGK52756.1"/>
    <property type="molecule type" value="Genomic_DNA"/>
</dbReference>
<sequence length="119" mass="14431">MASPINQFSLSLRIQWQTIKTIWNSLKIMEVFPFLFYFLRERYRLQRSNFWKDWKSKQTKQTNFKNQLDLIAFFIAYKAVAGNERALILLLKILKEQTSEVFWEAVELFRKYGINLSRP</sequence>
<proteinExistence type="predicted"/>
<organism evidence="1 2">
    <name type="scientific">Leptospira bouyouniensis</name>
    <dbReference type="NCBI Taxonomy" id="2484911"/>
    <lineage>
        <taxon>Bacteria</taxon>
        <taxon>Pseudomonadati</taxon>
        <taxon>Spirochaetota</taxon>
        <taxon>Spirochaetia</taxon>
        <taxon>Leptospirales</taxon>
        <taxon>Leptospiraceae</taxon>
        <taxon>Leptospira</taxon>
    </lineage>
</organism>
<dbReference type="Proteomes" id="UP000297617">
    <property type="component" value="Unassembled WGS sequence"/>
</dbReference>
<accession>A0ABY2L7X6</accession>
<reference evidence="2" key="1">
    <citation type="journal article" date="2019" name="PLoS Negl. Trop. Dis.">
        <title>Revisiting the worldwide diversity of Leptospira species in the environment.</title>
        <authorList>
            <person name="Vincent A.T."/>
            <person name="Schiettekatte O."/>
            <person name="Bourhy P."/>
            <person name="Veyrier F.J."/>
            <person name="Picardeau M."/>
        </authorList>
    </citation>
    <scope>NUCLEOTIDE SEQUENCE [LARGE SCALE GENOMIC DNA]</scope>
    <source>
        <strain evidence="2">201800295</strain>
    </source>
</reference>